<dbReference type="OrthoDB" id="9553915at2"/>
<dbReference type="Proteomes" id="UP000093366">
    <property type="component" value="Unassembled WGS sequence"/>
</dbReference>
<organism evidence="1 2">
    <name type="scientific">Pseudoalteromonas luteoviolacea</name>
    <dbReference type="NCBI Taxonomy" id="43657"/>
    <lineage>
        <taxon>Bacteria</taxon>
        <taxon>Pseudomonadati</taxon>
        <taxon>Pseudomonadota</taxon>
        <taxon>Gammaproteobacteria</taxon>
        <taxon>Alteromonadales</taxon>
        <taxon>Pseudoalteromonadaceae</taxon>
        <taxon>Pseudoalteromonas</taxon>
    </lineage>
</organism>
<evidence type="ECO:0000313" key="2">
    <source>
        <dbReference type="Proteomes" id="UP000093366"/>
    </source>
</evidence>
<gene>
    <name evidence="1" type="ORF">A7985_07535</name>
</gene>
<name>A0A1C0TWT5_9GAMM</name>
<evidence type="ECO:0000313" key="1">
    <source>
        <dbReference type="EMBL" id="OCQ23783.1"/>
    </source>
</evidence>
<sequence length="95" mass="10951">MNNEQKALLKTLQRALLRIRLMSYEGQESGLSCEQSEMIADLADALHNIPEALLNENCDINFHTNIMLGGFDEKYKDRSSIQLLELYQHILENEI</sequence>
<accession>A0A1C0TWT5</accession>
<comment type="caution">
    <text evidence="1">The sequence shown here is derived from an EMBL/GenBank/DDBJ whole genome shotgun (WGS) entry which is preliminary data.</text>
</comment>
<dbReference type="RefSeq" id="WP_065789796.1">
    <property type="nucleotide sequence ID" value="NZ_MAUJ01000001.1"/>
</dbReference>
<dbReference type="EMBL" id="MAUJ01000001">
    <property type="protein sequence ID" value="OCQ23783.1"/>
    <property type="molecule type" value="Genomic_DNA"/>
</dbReference>
<protein>
    <submittedName>
        <fullName evidence="1">Uncharacterized protein</fullName>
    </submittedName>
</protein>
<reference evidence="2" key="1">
    <citation type="submission" date="2016-07" db="EMBL/GenBank/DDBJ databases">
        <authorList>
            <person name="Florea S."/>
            <person name="Webb J.S."/>
            <person name="Jaromczyk J."/>
            <person name="Schardl C.L."/>
        </authorList>
    </citation>
    <scope>NUCLEOTIDE SEQUENCE [LARGE SCALE GENOMIC DNA]</scope>
    <source>
        <strain evidence="2">IPB1</strain>
    </source>
</reference>
<dbReference type="AlphaFoldDB" id="A0A1C0TWT5"/>
<proteinExistence type="predicted"/>